<dbReference type="InterPro" id="IPR011200">
    <property type="entry name" value="UCP012608"/>
</dbReference>
<gene>
    <name evidence="1" type="ORF">GCM10009564_30220</name>
</gene>
<dbReference type="Proteomes" id="UP001501072">
    <property type="component" value="Unassembled WGS sequence"/>
</dbReference>
<proteinExistence type="predicted"/>
<accession>A0ABP4DLX5</accession>
<dbReference type="EMBL" id="BAAAHU010000027">
    <property type="protein sequence ID" value="GAA1010869.1"/>
    <property type="molecule type" value="Genomic_DNA"/>
</dbReference>
<reference evidence="2" key="1">
    <citation type="journal article" date="2019" name="Int. J. Syst. Evol. Microbiol.">
        <title>The Global Catalogue of Microorganisms (GCM) 10K type strain sequencing project: providing services to taxonomists for standard genome sequencing and annotation.</title>
        <authorList>
            <consortium name="The Broad Institute Genomics Platform"/>
            <consortium name="The Broad Institute Genome Sequencing Center for Infectious Disease"/>
            <person name="Wu L."/>
            <person name="Ma J."/>
        </authorList>
    </citation>
    <scope>NUCLEOTIDE SEQUENCE [LARGE SCALE GENOMIC DNA]</scope>
    <source>
        <strain evidence="2">JCM 11269</strain>
    </source>
</reference>
<keyword evidence="2" id="KW-1185">Reference proteome</keyword>
<dbReference type="Pfam" id="PF10094">
    <property type="entry name" value="DUF2332"/>
    <property type="match status" value="1"/>
</dbReference>
<protein>
    <recommendedName>
        <fullName evidence="3">DUF2332 domain-containing protein</fullName>
    </recommendedName>
</protein>
<evidence type="ECO:0000313" key="2">
    <source>
        <dbReference type="Proteomes" id="UP001501072"/>
    </source>
</evidence>
<dbReference type="RefSeq" id="WP_346073198.1">
    <property type="nucleotide sequence ID" value="NZ_BAAAHU010000027.1"/>
</dbReference>
<comment type="caution">
    <text evidence="1">The sequence shown here is derived from an EMBL/GenBank/DDBJ whole genome shotgun (WGS) entry which is preliminary data.</text>
</comment>
<evidence type="ECO:0008006" key="3">
    <source>
        <dbReference type="Google" id="ProtNLM"/>
    </source>
</evidence>
<evidence type="ECO:0000313" key="1">
    <source>
        <dbReference type="EMBL" id="GAA1010869.1"/>
    </source>
</evidence>
<name>A0ABP4DLX5_9ACTN</name>
<organism evidence="1 2">
    <name type="scientific">Streptomyces thermogriseus</name>
    <dbReference type="NCBI Taxonomy" id="75292"/>
    <lineage>
        <taxon>Bacteria</taxon>
        <taxon>Bacillati</taxon>
        <taxon>Actinomycetota</taxon>
        <taxon>Actinomycetes</taxon>
        <taxon>Kitasatosporales</taxon>
        <taxon>Streptomycetaceae</taxon>
        <taxon>Streptomyces</taxon>
    </lineage>
</organism>
<sequence>MDTAQRYRAFATREVHGHSAIYEELAGRAADDEELIALIDQLPEPKRQPNLLLASVRFLGGPVDGYRPFRSWVIAHWDQVSATMLRRRTQTNEPGRCAALLPLLASLPQPLALIEAGASAGLCLYPDRYQYRYDDRPPLGPSDSPVSLTCRTSGPMPFPERLPTVVWRAGVDLNPLDVRDADDMRWLECLVWPEQRDRLERLRNAARIAQAEPPHLVRGDPNQAVRDLVSQAPRGATPVVFHSAVLAYLPSEARSAFAETMRSIPGHWITNEGPRIVPAVEARLPRSAPPGRAVFALALDEQPVAFAGPHGQSLDWFQETVDTGASGLGNDTPLGLRLTDTL</sequence>